<dbReference type="eggNOG" id="KOG1216">
    <property type="taxonomic scope" value="Eukaryota"/>
</dbReference>
<feature type="compositionally biased region" description="Acidic residues" evidence="1">
    <location>
        <begin position="492"/>
        <end position="501"/>
    </location>
</feature>
<dbReference type="STRING" id="1206466.K0KT28"/>
<sequence>MSQLLTYYIKDEFYVYPIGGTDVIRKKINSWVNLYSLFPLIDVKDEYLVEKVEDYPTTHAKTQKTTPPRFYGVYAPLETARAFAEFYGISDMVAPILSFNRVALVTYMGSLFYEYFAASHYDSHIRILRECNENESERINMDQVFVAYRKHKEKDAIPELERSFHTYFDDILKKGDATLCGGSWVKKDVVKKFTKKHGFFNLLSPIIDFEGNDPSTGSEYAVDIIQRELSSYWKVTSSDDSFYGFPLSFKGGNAPNRPKNNSRNFPFSQLCAEKRLNVETTKENQSHKRALTLLRRLSDGFVNVSYLVSICVLLKLNDLNLGKEDPDLLIANELYQRDQLEKLPCEKVVTSASKYANGYWCSITVARNLFGTFHIKKENNERRKVYEFLYSPDFQRIEKDTDGTLLSAKSKVEEDSDDDMAPINENDFREMQNNEKEPIYYDQTFFEDNAPETPEDIIAPANFNDYIDGQKDESQGEEDDVIFQGDHTIQQDGDEEDDDADLPTSRKRRRHHPNNTAFDSSDDENSSSSGKRQKSSGMFVDEEEEELEQLHNPTNEEEQGDDDSLFGNSQPSTGQPEETSNEKEQVPPIDQRLSNLEREERIEETSKELKDLAFKINQVLGRKDLNSKRSGLELKGHLELLNKFRAIDDRMLTTTNIKQALNRAKAIANAFARQVDSALKRWNQEVADGQLPGKPGDPPKRENVNNYDRIRPSKVPPPPPTQPYGRRPFANEAPPIPQPTRQGPPPQAYPYGNPPQPRQPQPNGPPQRFGNRPPVPRPGGYNYGTTAPPPPNSYPRGGPIPPNPNTRAYPNQYNAQQGAPPPPQPQPQPRFANQPQPPPGSVPGQPIHPGHSRPIPPPNYGGANIPPPQPNQPNFRGSPPMRNPIPQRHQPAPRVSPNLLRPQPSQPIFIPPASVSSGTPPIPPPQPIPMGSPHHQQTSGIPPPNPGVPPPAASQQQQSNRQNTSGGASPNLSFLPQVKHNTPTGPPPVGPSSSTPTSDHYQPGPGPNSTIPNPQSRYRERPPVHGQTYIAPPGQRPVPSSFSNGYKRTGPSTSASPKNKQKDASNTILKDIQRPLSPPSNYLNLPNEPLDIIDIALQDYKDMVNEAKSKTEEEELSRLDEFNELKKLTHFETRTKQDLFKRAKAFYENEKRRVGFTKRLHAMMSEAYTRRQKLKSKSKA</sequence>
<feature type="compositionally biased region" description="Polar residues" evidence="1">
    <location>
        <begin position="1038"/>
        <end position="1068"/>
    </location>
</feature>
<feature type="compositionally biased region" description="Pro residues" evidence="1">
    <location>
        <begin position="941"/>
        <end position="952"/>
    </location>
</feature>
<feature type="region of interest" description="Disordered" evidence="1">
    <location>
        <begin position="487"/>
        <end position="598"/>
    </location>
</feature>
<feature type="compositionally biased region" description="Polar residues" evidence="1">
    <location>
        <begin position="960"/>
        <end position="974"/>
    </location>
</feature>
<feature type="compositionally biased region" description="Pro residues" evidence="1">
    <location>
        <begin position="734"/>
        <end position="765"/>
    </location>
</feature>
<dbReference type="AlphaFoldDB" id="K0KT28"/>
<evidence type="ECO:0000256" key="1">
    <source>
        <dbReference type="SAM" id="MobiDB-lite"/>
    </source>
</evidence>
<keyword evidence="4" id="KW-1185">Reference proteome</keyword>
<feature type="compositionally biased region" description="Pro residues" evidence="1">
    <location>
        <begin position="854"/>
        <end position="871"/>
    </location>
</feature>
<feature type="compositionally biased region" description="Polar residues" evidence="1">
    <location>
        <begin position="566"/>
        <end position="578"/>
    </location>
</feature>
<feature type="compositionally biased region" description="Pro residues" evidence="1">
    <location>
        <begin position="787"/>
        <end position="804"/>
    </location>
</feature>
<organism evidence="3 4">
    <name type="scientific">Wickerhamomyces ciferrii (strain ATCC 14091 / BCRC 22168 / CBS 111 / JCM 3599 / NBRC 0793 / NRRL Y-1031 F-60-10)</name>
    <name type="common">Yeast</name>
    <name type="synonym">Pichia ciferrii</name>
    <dbReference type="NCBI Taxonomy" id="1206466"/>
    <lineage>
        <taxon>Eukaryota</taxon>
        <taxon>Fungi</taxon>
        <taxon>Dikarya</taxon>
        <taxon>Ascomycota</taxon>
        <taxon>Saccharomycotina</taxon>
        <taxon>Saccharomycetes</taxon>
        <taxon>Phaffomycetales</taxon>
        <taxon>Wickerhamomycetaceae</taxon>
        <taxon>Wickerhamomyces</taxon>
    </lineage>
</organism>
<proteinExistence type="predicted"/>
<gene>
    <name evidence="3" type="ORF">BN7_4094</name>
</gene>
<feature type="compositionally biased region" description="Acidic residues" evidence="1">
    <location>
        <begin position="555"/>
        <end position="564"/>
    </location>
</feature>
<comment type="caution">
    <text evidence="3">The sequence shown here is derived from an EMBL/GenBank/DDBJ whole genome shotgun (WGS) entry which is preliminary data.</text>
</comment>
<feature type="compositionally biased region" description="Basic and acidic residues" evidence="1">
    <location>
        <begin position="697"/>
        <end position="711"/>
    </location>
</feature>
<feature type="region of interest" description="Disordered" evidence="1">
    <location>
        <begin position="687"/>
        <end position="1083"/>
    </location>
</feature>
<dbReference type="PROSITE" id="PS51299">
    <property type="entry name" value="HTH_APSES"/>
    <property type="match status" value="1"/>
</dbReference>
<dbReference type="InParanoid" id="K0KT28"/>
<evidence type="ECO:0000313" key="3">
    <source>
        <dbReference type="EMBL" id="CCH44529.1"/>
    </source>
</evidence>
<dbReference type="GO" id="GO:0003677">
    <property type="term" value="F:DNA binding"/>
    <property type="evidence" value="ECO:0007669"/>
    <property type="project" value="InterPro"/>
</dbReference>
<dbReference type="Proteomes" id="UP000009328">
    <property type="component" value="Unassembled WGS sequence"/>
</dbReference>
<reference evidence="3 4" key="1">
    <citation type="journal article" date="2012" name="Eukaryot. Cell">
        <title>Draft genome sequence of Wickerhamomyces ciferrii NRRL Y-1031 F-60-10.</title>
        <authorList>
            <person name="Schneider J."/>
            <person name="Andrea H."/>
            <person name="Blom J."/>
            <person name="Jaenicke S."/>
            <person name="Ruckert C."/>
            <person name="Schorsch C."/>
            <person name="Szczepanowski R."/>
            <person name="Farwick M."/>
            <person name="Goesmann A."/>
            <person name="Puhler A."/>
            <person name="Schaffer S."/>
            <person name="Tauch A."/>
            <person name="Kohler T."/>
            <person name="Brinkrolf K."/>
        </authorList>
    </citation>
    <scope>NUCLEOTIDE SEQUENCE [LARGE SCALE GENOMIC DNA]</scope>
    <source>
        <strain evidence="4">ATCC 14091 / BCRC 22168 / CBS 111 / JCM 3599 / NBRC 0793 / NRRL Y-1031 F-60-10</strain>
    </source>
</reference>
<feature type="domain" description="HTH APSES-type" evidence="2">
    <location>
        <begin position="3"/>
        <end position="109"/>
    </location>
</feature>
<dbReference type="Gene3D" id="3.10.260.10">
    <property type="entry name" value="Transcription regulator HTH, APSES-type DNA-binding domain"/>
    <property type="match status" value="1"/>
</dbReference>
<dbReference type="EMBL" id="CAIF01000138">
    <property type="protein sequence ID" value="CCH44529.1"/>
    <property type="molecule type" value="Genomic_DNA"/>
</dbReference>
<dbReference type="InterPro" id="IPR036887">
    <property type="entry name" value="HTH_APSES_sf"/>
</dbReference>
<feature type="compositionally biased region" description="Polar residues" evidence="1">
    <location>
        <begin position="1007"/>
        <end position="1016"/>
    </location>
</feature>
<dbReference type="SUPFAM" id="SSF54616">
    <property type="entry name" value="DNA-binding domain of Mlu1-box binding protein MBP1"/>
    <property type="match status" value="1"/>
</dbReference>
<feature type="compositionally biased region" description="Pro residues" evidence="1">
    <location>
        <begin position="819"/>
        <end position="828"/>
    </location>
</feature>
<protein>
    <recommendedName>
        <fullName evidence="2">HTH APSES-type domain-containing protein</fullName>
    </recommendedName>
</protein>
<evidence type="ECO:0000313" key="4">
    <source>
        <dbReference type="Proteomes" id="UP000009328"/>
    </source>
</evidence>
<feature type="compositionally biased region" description="Pro residues" evidence="1">
    <location>
        <begin position="920"/>
        <end position="930"/>
    </location>
</feature>
<evidence type="ECO:0000259" key="2">
    <source>
        <dbReference type="PROSITE" id="PS51299"/>
    </source>
</evidence>
<accession>K0KT28</accession>
<dbReference type="HOGENOM" id="CLU_273127_0_0_1"/>
<name>K0KT28_WICCF</name>
<dbReference type="InterPro" id="IPR003163">
    <property type="entry name" value="Tscrpt_reg_HTH_APSES-type"/>
</dbReference>